<dbReference type="EMBL" id="JABXJJ020000009">
    <property type="protein sequence ID" value="MDI5969301.1"/>
    <property type="molecule type" value="Genomic_DNA"/>
</dbReference>
<organism evidence="1">
    <name type="scientific">Streptantibioticus silvisoli</name>
    <dbReference type="NCBI Taxonomy" id="2705255"/>
    <lineage>
        <taxon>Bacteria</taxon>
        <taxon>Bacillati</taxon>
        <taxon>Actinomycetota</taxon>
        <taxon>Actinomycetes</taxon>
        <taxon>Kitasatosporales</taxon>
        <taxon>Streptomycetaceae</taxon>
        <taxon>Streptantibioticus</taxon>
    </lineage>
</organism>
<protein>
    <recommendedName>
        <fullName evidence="2">Gfo/Idh/MocA-like oxidoreductase N-terminal domain-containing protein</fullName>
    </recommendedName>
</protein>
<gene>
    <name evidence="1" type="ORF">POF50_008070</name>
</gene>
<evidence type="ECO:0000313" key="1">
    <source>
        <dbReference type="EMBL" id="MDI5969301.1"/>
    </source>
</evidence>
<proteinExistence type="predicted"/>
<sequence length="360" mass="38902">MTRACVVGLGRAGRVHRQLLVGMGVTVITADPVSSDLVAAHVPYVEDVPAVCAIDLWSVCTPTRDHLSTVRRILRRDPAARILVETPLCLPGEIEAFAAEEAAHPAARLMSADQYRFARVAADARTTAEGTCGRSPVRSIRMAFTDRRPDIAGDRFMGDGYGVFGYEWVHMLALLRHVLAPQTLTAYLRGPAAASLLRSPDRGTTTAWERTVLADDCELELFSTVDAPAADSRGDTPGWVRRFPPGPGGRRRVLDVSTDHGSWTVEFAPVTDPDGHGLGRDRHRVTIRSSAGTRWRIVSDSAPHTMFAWALSADGDSPPALDTLPTRRLAAVAGRYRSALELSGAPLSPGTALTPQWSRS</sequence>
<name>A0AA90H0U7_9ACTN</name>
<comment type="caution">
    <text evidence="1">The sequence shown here is derived from an EMBL/GenBank/DDBJ whole genome shotgun (WGS) entry which is preliminary data.</text>
</comment>
<dbReference type="SUPFAM" id="SSF51735">
    <property type="entry name" value="NAD(P)-binding Rossmann-fold domains"/>
    <property type="match status" value="1"/>
</dbReference>
<dbReference type="Gene3D" id="3.40.50.720">
    <property type="entry name" value="NAD(P)-binding Rossmann-like Domain"/>
    <property type="match status" value="1"/>
</dbReference>
<accession>A0AA90H0U7</accession>
<reference evidence="1" key="1">
    <citation type="submission" date="2023-05" db="EMBL/GenBank/DDBJ databases">
        <title>Streptantibioticus silvisoli sp. nov., acidotolerant actinomycetes 1 from pine litter.</title>
        <authorList>
            <person name="Swiecimska M."/>
            <person name="Golinska P."/>
            <person name="Sangal V."/>
            <person name="Wachnowicz B."/>
            <person name="Goodfellow M."/>
        </authorList>
    </citation>
    <scope>NUCLEOTIDE SEQUENCE</scope>
    <source>
        <strain evidence="1">SL13</strain>
    </source>
</reference>
<dbReference type="RefSeq" id="WP_271316724.1">
    <property type="nucleotide sequence ID" value="NZ_JABXJJ020000009.1"/>
</dbReference>
<dbReference type="AlphaFoldDB" id="A0AA90H0U7"/>
<dbReference type="InterPro" id="IPR036291">
    <property type="entry name" value="NAD(P)-bd_dom_sf"/>
</dbReference>
<evidence type="ECO:0008006" key="2">
    <source>
        <dbReference type="Google" id="ProtNLM"/>
    </source>
</evidence>
<dbReference type="Gene3D" id="3.30.360.10">
    <property type="entry name" value="Dihydrodipicolinate Reductase, domain 2"/>
    <property type="match status" value="1"/>
</dbReference>